<dbReference type="AlphaFoldDB" id="A0A4R3UJ00"/>
<dbReference type="InterPro" id="IPR039418">
    <property type="entry name" value="LexA-like"/>
</dbReference>
<dbReference type="InterPro" id="IPR015927">
    <property type="entry name" value="Peptidase_S24_S26A/B/C"/>
</dbReference>
<dbReference type="Gene3D" id="2.10.109.10">
    <property type="entry name" value="Umud Fragment, subunit A"/>
    <property type="match status" value="1"/>
</dbReference>
<reference evidence="5 6" key="1">
    <citation type="submission" date="2019-03" db="EMBL/GenBank/DDBJ databases">
        <title>Genomic Encyclopedia of Type Strains, Phase IV (KMG-IV): sequencing the most valuable type-strain genomes for metagenomic binning, comparative biology and taxonomic classification.</title>
        <authorList>
            <person name="Goeker M."/>
        </authorList>
    </citation>
    <scope>NUCLEOTIDE SEQUENCE [LARGE SCALE GENOMIC DNA]</scope>
    <source>
        <strain evidence="5 6">DSM 100048</strain>
    </source>
</reference>
<keyword evidence="1" id="KW-0805">Transcription regulation</keyword>
<dbReference type="SUPFAM" id="SSF47413">
    <property type="entry name" value="lambda repressor-like DNA-binding domains"/>
    <property type="match status" value="1"/>
</dbReference>
<dbReference type="GO" id="GO:0003677">
    <property type="term" value="F:DNA binding"/>
    <property type="evidence" value="ECO:0007669"/>
    <property type="project" value="UniProtKB-KW"/>
</dbReference>
<keyword evidence="3" id="KW-0804">Transcription</keyword>
<protein>
    <submittedName>
        <fullName evidence="5">Peptidase S24-like protein</fullName>
    </submittedName>
</protein>
<proteinExistence type="predicted"/>
<name>A0A4R3UJ00_9BURK</name>
<dbReference type="PROSITE" id="PS50943">
    <property type="entry name" value="HTH_CROC1"/>
    <property type="match status" value="1"/>
</dbReference>
<comment type="caution">
    <text evidence="5">The sequence shown here is derived from an EMBL/GenBank/DDBJ whole genome shotgun (WGS) entry which is preliminary data.</text>
</comment>
<dbReference type="Gene3D" id="1.10.260.40">
    <property type="entry name" value="lambda repressor-like DNA-binding domains"/>
    <property type="match status" value="1"/>
</dbReference>
<dbReference type="InterPro" id="IPR036286">
    <property type="entry name" value="LexA/Signal_pep-like_sf"/>
</dbReference>
<evidence type="ECO:0000256" key="3">
    <source>
        <dbReference type="ARBA" id="ARBA00023163"/>
    </source>
</evidence>
<keyword evidence="6" id="KW-1185">Reference proteome</keyword>
<evidence type="ECO:0000256" key="2">
    <source>
        <dbReference type="ARBA" id="ARBA00023125"/>
    </source>
</evidence>
<dbReference type="PANTHER" id="PTHR40661:SF3">
    <property type="entry name" value="FELS-1 PROPHAGE TRANSCRIPTIONAL REGULATOR"/>
    <property type="match status" value="1"/>
</dbReference>
<sequence length="237" mass="26049">MTRTEPRKAKILPIHKEESAALKRLFTMHSKLSQAAFGAEYGLGTQGNVWQYLNAHSPLNAQAAVKFANGLGVSVREFSPRLADEIEGLSSALPDEIEGGDHAPVRLVDAAASAGRGEVVYSDDVRKELMFRRDWLRSKGAKPGKALAFPVKGDSMVDDHIPDGSVVLADTGKTDPLPGKIYVLWLDGELYVKQLAQEGDLWFARSRNKAKAKKYPDIQIDLDGRLVGQVFWCGFEI</sequence>
<dbReference type="CDD" id="cd06529">
    <property type="entry name" value="S24_LexA-like"/>
    <property type="match status" value="1"/>
</dbReference>
<dbReference type="OrthoDB" id="9788236at2"/>
<organism evidence="5 6">
    <name type="scientific">Paracandidimonas soli</name>
    <dbReference type="NCBI Taxonomy" id="1917182"/>
    <lineage>
        <taxon>Bacteria</taxon>
        <taxon>Pseudomonadati</taxon>
        <taxon>Pseudomonadota</taxon>
        <taxon>Betaproteobacteria</taxon>
        <taxon>Burkholderiales</taxon>
        <taxon>Alcaligenaceae</taxon>
        <taxon>Paracandidimonas</taxon>
    </lineage>
</organism>
<evidence type="ECO:0000256" key="1">
    <source>
        <dbReference type="ARBA" id="ARBA00023015"/>
    </source>
</evidence>
<gene>
    <name evidence="5" type="ORF">EV686_1172</name>
</gene>
<dbReference type="PANTHER" id="PTHR40661">
    <property type="match status" value="1"/>
</dbReference>
<dbReference type="SUPFAM" id="SSF51306">
    <property type="entry name" value="LexA/Signal peptidase"/>
    <property type="match status" value="1"/>
</dbReference>
<dbReference type="Pfam" id="PF00717">
    <property type="entry name" value="Peptidase_S24"/>
    <property type="match status" value="1"/>
</dbReference>
<dbReference type="Proteomes" id="UP000294692">
    <property type="component" value="Unassembled WGS sequence"/>
</dbReference>
<evidence type="ECO:0000313" key="6">
    <source>
        <dbReference type="Proteomes" id="UP000294692"/>
    </source>
</evidence>
<dbReference type="InterPro" id="IPR001387">
    <property type="entry name" value="Cro/C1-type_HTH"/>
</dbReference>
<evidence type="ECO:0000259" key="4">
    <source>
        <dbReference type="PROSITE" id="PS50943"/>
    </source>
</evidence>
<accession>A0A4R3UJ00</accession>
<evidence type="ECO:0000313" key="5">
    <source>
        <dbReference type="EMBL" id="TCU91606.1"/>
    </source>
</evidence>
<dbReference type="RefSeq" id="WP_132478383.1">
    <property type="nucleotide sequence ID" value="NZ_JBHRVM010000001.1"/>
</dbReference>
<feature type="domain" description="HTH cro/C1-type" evidence="4">
    <location>
        <begin position="22"/>
        <end position="78"/>
    </location>
</feature>
<dbReference type="InterPro" id="IPR010982">
    <property type="entry name" value="Lambda_DNA-bd_dom_sf"/>
</dbReference>
<keyword evidence="2" id="KW-0238">DNA-binding</keyword>
<dbReference type="EMBL" id="SMBX01000017">
    <property type="protein sequence ID" value="TCU91606.1"/>
    <property type="molecule type" value="Genomic_DNA"/>
</dbReference>